<dbReference type="Pfam" id="PF26557">
    <property type="entry name" value="Cullin_AB"/>
    <property type="match status" value="1"/>
</dbReference>
<dbReference type="PANTHER" id="PTHR45957:SF1">
    <property type="entry name" value="ANAPHASE-PROMOTING COMPLEX SUBUNIT 2"/>
    <property type="match status" value="1"/>
</dbReference>
<dbReference type="GO" id="GO:0031625">
    <property type="term" value="F:ubiquitin protein ligase binding"/>
    <property type="evidence" value="ECO:0007669"/>
    <property type="project" value="InterPro"/>
</dbReference>
<dbReference type="GO" id="GO:0005680">
    <property type="term" value="C:anaphase-promoting complex"/>
    <property type="evidence" value="ECO:0007669"/>
    <property type="project" value="TreeGrafter"/>
</dbReference>
<dbReference type="STRING" id="857566.A0A1E3PHN9"/>
<dbReference type="Gene3D" id="3.30.230.130">
    <property type="entry name" value="Cullin, Chain C, Domain 2"/>
    <property type="match status" value="1"/>
</dbReference>
<dbReference type="Proteomes" id="UP000095009">
    <property type="component" value="Unassembled WGS sequence"/>
</dbReference>
<dbReference type="OrthoDB" id="5581181at2759"/>
<organism evidence="8 9">
    <name type="scientific">Nadsonia fulvescens var. elongata DSM 6958</name>
    <dbReference type="NCBI Taxonomy" id="857566"/>
    <lineage>
        <taxon>Eukaryota</taxon>
        <taxon>Fungi</taxon>
        <taxon>Dikarya</taxon>
        <taxon>Ascomycota</taxon>
        <taxon>Saccharomycotina</taxon>
        <taxon>Dipodascomycetes</taxon>
        <taxon>Dipodascales</taxon>
        <taxon>Dipodascales incertae sedis</taxon>
        <taxon>Nadsonia</taxon>
    </lineage>
</organism>
<evidence type="ECO:0000256" key="4">
    <source>
        <dbReference type="ARBA" id="ARBA00022786"/>
    </source>
</evidence>
<feature type="domain" description="Cullin family profile" evidence="7">
    <location>
        <begin position="424"/>
        <end position="624"/>
    </location>
</feature>
<dbReference type="InterPro" id="IPR044554">
    <property type="entry name" value="ANAPC2"/>
</dbReference>
<dbReference type="SUPFAM" id="SSF46785">
    <property type="entry name" value="Winged helix' DNA-binding domain"/>
    <property type="match status" value="1"/>
</dbReference>
<dbReference type="Pfam" id="PF25773">
    <property type="entry name" value="TPR_ANAPC2"/>
    <property type="match status" value="1"/>
</dbReference>
<dbReference type="PROSITE" id="PS50069">
    <property type="entry name" value="CULLIN_2"/>
    <property type="match status" value="1"/>
</dbReference>
<evidence type="ECO:0000256" key="6">
    <source>
        <dbReference type="PROSITE-ProRule" id="PRU00330"/>
    </source>
</evidence>
<proteinExistence type="inferred from homology"/>
<evidence type="ECO:0000259" key="7">
    <source>
        <dbReference type="PROSITE" id="PS50069"/>
    </source>
</evidence>
<keyword evidence="2" id="KW-0132">Cell division</keyword>
<dbReference type="GO" id="GO:0070979">
    <property type="term" value="P:protein K11-linked ubiquitination"/>
    <property type="evidence" value="ECO:0007669"/>
    <property type="project" value="TreeGrafter"/>
</dbReference>
<keyword evidence="5" id="KW-0131">Cell cycle</keyword>
<keyword evidence="3" id="KW-0498">Mitosis</keyword>
<evidence type="ECO:0000313" key="9">
    <source>
        <dbReference type="Proteomes" id="UP000095009"/>
    </source>
</evidence>
<sequence length="742" mass="85084">MTAVNRSIFDSVFSSSDLLFDDVEGYLPAVDTVAALEILKRWMAPKDQLYAPTDDVLRAAEYLRFFEDQLMAWYTDEFRLHFNKYAVPMLYVNERHADQQENARYIAQISNTLHDAHKHYFHPLTYLELSDDITDCFQRSFNALVCYSLPTPFFYRSLKDYFRCFPIISDYTTSIPICEGFYVAGLRDTVERALAETAVVEMEIHIKEQYTAEWALSVLEHFESWLTHHLTASLEALLGRKSQFRADLLAIGLGLLGNLRTNELFDIVVDYPDSTPALDDIKRCLRTPTERAKVVNSFQIACVKRLLHPGANTVDIVVAYLNTIRAFMILDPRGVLLAKISRPIRRYLKEREDTVGVIVAGMLGTDDTDLKVLHEELSQHGNKYAQNSHGEVDDLKDLNWCPDPIDAPLDFKHVGRANDMIGSLLSLYENKDVFVREFVVIFANRLLESEDYNIDQAVIHLELLKLRFGEQELLNLDIMIRDIAESKRVNSSLHGKSMEINTSSSSRPSTLWGGFNAKILSRLFWPNFNDVPFLIPQIIKDQADKYSQGFEKLKQGRKLRWLNHIGSVKVELELEDRSLDFVVTPEQASVIELFQHQPRLSLLEVTNQLQAKSDLALRAIRFWVSKGVLKDHGTQEDVFIVLERAEEKTNVNGGVVESFSSAAIQSTEEASSEEMRVYWSYIVGMLTNLGSMPLDRIQSFLRMLVPQDNPYTRSQDELQLFLDLMVEEEQLEVSGDGYRLKK</sequence>
<name>A0A1E3PHN9_9ASCO</name>
<reference evidence="8 9" key="1">
    <citation type="journal article" date="2016" name="Proc. Natl. Acad. Sci. U.S.A.">
        <title>Comparative genomics of biotechnologically important yeasts.</title>
        <authorList>
            <person name="Riley R."/>
            <person name="Haridas S."/>
            <person name="Wolfe K.H."/>
            <person name="Lopes M.R."/>
            <person name="Hittinger C.T."/>
            <person name="Goeker M."/>
            <person name="Salamov A.A."/>
            <person name="Wisecaver J.H."/>
            <person name="Long T.M."/>
            <person name="Calvey C.H."/>
            <person name="Aerts A.L."/>
            <person name="Barry K.W."/>
            <person name="Choi C."/>
            <person name="Clum A."/>
            <person name="Coughlan A.Y."/>
            <person name="Deshpande S."/>
            <person name="Douglass A.P."/>
            <person name="Hanson S.J."/>
            <person name="Klenk H.-P."/>
            <person name="LaButti K.M."/>
            <person name="Lapidus A."/>
            <person name="Lindquist E.A."/>
            <person name="Lipzen A.M."/>
            <person name="Meier-Kolthoff J.P."/>
            <person name="Ohm R.A."/>
            <person name="Otillar R.P."/>
            <person name="Pangilinan J.L."/>
            <person name="Peng Y."/>
            <person name="Rokas A."/>
            <person name="Rosa C.A."/>
            <person name="Scheuner C."/>
            <person name="Sibirny A.A."/>
            <person name="Slot J.C."/>
            <person name="Stielow J.B."/>
            <person name="Sun H."/>
            <person name="Kurtzman C.P."/>
            <person name="Blackwell M."/>
            <person name="Grigoriev I.V."/>
            <person name="Jeffries T.W."/>
        </authorList>
    </citation>
    <scope>NUCLEOTIDE SEQUENCE [LARGE SCALE GENOMIC DNA]</scope>
    <source>
        <strain evidence="8 9">DSM 6958</strain>
    </source>
</reference>
<dbReference type="Pfam" id="PF08672">
    <property type="entry name" value="ANAPC2"/>
    <property type="match status" value="1"/>
</dbReference>
<comment type="similarity">
    <text evidence="6">Belongs to the cullin family.</text>
</comment>
<dbReference type="InterPro" id="IPR057975">
    <property type="entry name" value="TPR_ANAPC2"/>
</dbReference>
<dbReference type="PANTHER" id="PTHR45957">
    <property type="entry name" value="ANAPHASE-PROMOTING COMPLEX SUBUNIT 2"/>
    <property type="match status" value="1"/>
</dbReference>
<keyword evidence="4" id="KW-0833">Ubl conjugation pathway</keyword>
<dbReference type="InterPro" id="IPR014786">
    <property type="entry name" value="ANAPC2_C"/>
</dbReference>
<evidence type="ECO:0000256" key="3">
    <source>
        <dbReference type="ARBA" id="ARBA00022776"/>
    </source>
</evidence>
<dbReference type="EMBL" id="KV454411">
    <property type="protein sequence ID" value="ODQ64820.1"/>
    <property type="molecule type" value="Genomic_DNA"/>
</dbReference>
<dbReference type="InterPro" id="IPR036390">
    <property type="entry name" value="WH_DNA-bd_sf"/>
</dbReference>
<dbReference type="AlphaFoldDB" id="A0A1E3PHN9"/>
<evidence type="ECO:0000256" key="2">
    <source>
        <dbReference type="ARBA" id="ARBA00022618"/>
    </source>
</evidence>
<evidence type="ECO:0000256" key="5">
    <source>
        <dbReference type="ARBA" id="ARBA00023306"/>
    </source>
</evidence>
<accession>A0A1E3PHN9</accession>
<dbReference type="Gene3D" id="1.20.1310.10">
    <property type="entry name" value="Cullin Repeats"/>
    <property type="match status" value="1"/>
</dbReference>
<dbReference type="SMART" id="SM01013">
    <property type="entry name" value="APC2"/>
    <property type="match status" value="1"/>
</dbReference>
<dbReference type="SUPFAM" id="SSF75632">
    <property type="entry name" value="Cullin homology domain"/>
    <property type="match status" value="1"/>
</dbReference>
<dbReference type="InterPro" id="IPR059120">
    <property type="entry name" value="Cullin-like_AB"/>
</dbReference>
<dbReference type="GO" id="GO:0051301">
    <property type="term" value="P:cell division"/>
    <property type="evidence" value="ECO:0007669"/>
    <property type="project" value="UniProtKB-KW"/>
</dbReference>
<dbReference type="InterPro" id="IPR036388">
    <property type="entry name" value="WH-like_DNA-bd_sf"/>
</dbReference>
<dbReference type="Gene3D" id="1.10.10.10">
    <property type="entry name" value="Winged helix-like DNA-binding domain superfamily/Winged helix DNA-binding domain"/>
    <property type="match status" value="1"/>
</dbReference>
<evidence type="ECO:0000313" key="8">
    <source>
        <dbReference type="EMBL" id="ODQ64820.1"/>
    </source>
</evidence>
<protein>
    <recommendedName>
        <fullName evidence="1">Anaphase-promoting complex subunit 2</fullName>
    </recommendedName>
</protein>
<gene>
    <name evidence="8" type="ORF">NADFUDRAFT_83685</name>
</gene>
<dbReference type="GO" id="GO:0007091">
    <property type="term" value="P:metaphase/anaphase transition of mitotic cell cycle"/>
    <property type="evidence" value="ECO:0007669"/>
    <property type="project" value="TreeGrafter"/>
</dbReference>
<dbReference type="SMART" id="SM00182">
    <property type="entry name" value="CULLIN"/>
    <property type="match status" value="1"/>
</dbReference>
<dbReference type="InterPro" id="IPR036317">
    <property type="entry name" value="Cullin_homology_sf"/>
</dbReference>
<dbReference type="InterPro" id="IPR016158">
    <property type="entry name" value="Cullin_homology"/>
</dbReference>
<evidence type="ECO:0000256" key="1">
    <source>
        <dbReference type="ARBA" id="ARBA00016068"/>
    </source>
</evidence>
<dbReference type="GO" id="GO:0006511">
    <property type="term" value="P:ubiquitin-dependent protein catabolic process"/>
    <property type="evidence" value="ECO:0007669"/>
    <property type="project" value="InterPro"/>
</dbReference>
<keyword evidence="9" id="KW-1185">Reference proteome</keyword>